<evidence type="ECO:0000313" key="2">
    <source>
        <dbReference type="EMBL" id="JAD61290.1"/>
    </source>
</evidence>
<protein>
    <recommendedName>
        <fullName evidence="3">Secreted protein</fullName>
    </recommendedName>
</protein>
<proteinExistence type="predicted"/>
<dbReference type="AlphaFoldDB" id="A0A0A9BJ96"/>
<accession>A0A0A9BJ96</accession>
<reference evidence="2" key="2">
    <citation type="journal article" date="2015" name="Data Brief">
        <title>Shoot transcriptome of the giant reed, Arundo donax.</title>
        <authorList>
            <person name="Barrero R.A."/>
            <person name="Guerrero F.D."/>
            <person name="Moolhuijzen P."/>
            <person name="Goolsby J.A."/>
            <person name="Tidwell J."/>
            <person name="Bellgard S.E."/>
            <person name="Bellgard M.I."/>
        </authorList>
    </citation>
    <scope>NUCLEOTIDE SEQUENCE</scope>
    <source>
        <tissue evidence="2">Shoot tissue taken approximately 20 cm above the soil surface</tissue>
    </source>
</reference>
<evidence type="ECO:0008006" key="3">
    <source>
        <dbReference type="Google" id="ProtNLM"/>
    </source>
</evidence>
<feature type="chain" id="PRO_5002062969" description="Secreted protein" evidence="1">
    <location>
        <begin position="19"/>
        <end position="83"/>
    </location>
</feature>
<sequence>MPILFLFLALSASAPTLGLKPSCNSGVQPLSSMDVFLFGLVLRISPTTVGGALGSRCFSSREPRASLVTTGSDDVVLSSPLGW</sequence>
<reference evidence="2" key="1">
    <citation type="submission" date="2014-09" db="EMBL/GenBank/DDBJ databases">
        <authorList>
            <person name="Magalhaes I.L.F."/>
            <person name="Oliveira U."/>
            <person name="Santos F.R."/>
            <person name="Vidigal T.H.D.A."/>
            <person name="Brescovit A.D."/>
            <person name="Santos A.J."/>
        </authorList>
    </citation>
    <scope>NUCLEOTIDE SEQUENCE</scope>
    <source>
        <tissue evidence="2">Shoot tissue taken approximately 20 cm above the soil surface</tissue>
    </source>
</reference>
<dbReference type="EMBL" id="GBRH01236605">
    <property type="protein sequence ID" value="JAD61290.1"/>
    <property type="molecule type" value="Transcribed_RNA"/>
</dbReference>
<organism evidence="2">
    <name type="scientific">Arundo donax</name>
    <name type="common">Giant reed</name>
    <name type="synonym">Donax arundinaceus</name>
    <dbReference type="NCBI Taxonomy" id="35708"/>
    <lineage>
        <taxon>Eukaryota</taxon>
        <taxon>Viridiplantae</taxon>
        <taxon>Streptophyta</taxon>
        <taxon>Embryophyta</taxon>
        <taxon>Tracheophyta</taxon>
        <taxon>Spermatophyta</taxon>
        <taxon>Magnoliopsida</taxon>
        <taxon>Liliopsida</taxon>
        <taxon>Poales</taxon>
        <taxon>Poaceae</taxon>
        <taxon>PACMAD clade</taxon>
        <taxon>Arundinoideae</taxon>
        <taxon>Arundineae</taxon>
        <taxon>Arundo</taxon>
    </lineage>
</organism>
<name>A0A0A9BJ96_ARUDO</name>
<evidence type="ECO:0000256" key="1">
    <source>
        <dbReference type="SAM" id="SignalP"/>
    </source>
</evidence>
<feature type="signal peptide" evidence="1">
    <location>
        <begin position="1"/>
        <end position="18"/>
    </location>
</feature>
<keyword evidence="1" id="KW-0732">Signal</keyword>